<evidence type="ECO:0000259" key="3">
    <source>
        <dbReference type="Pfam" id="PF13643"/>
    </source>
</evidence>
<keyword evidence="5" id="KW-1185">Reference proteome</keyword>
<feature type="compositionally biased region" description="Low complexity" evidence="1">
    <location>
        <begin position="145"/>
        <end position="162"/>
    </location>
</feature>
<accession>A0A2H3NMN6</accession>
<keyword evidence="2" id="KW-0472">Membrane</keyword>
<evidence type="ECO:0000256" key="2">
    <source>
        <dbReference type="SAM" id="Phobius"/>
    </source>
</evidence>
<feature type="transmembrane region" description="Helical" evidence="2">
    <location>
        <begin position="248"/>
        <end position="265"/>
    </location>
</feature>
<dbReference type="EMBL" id="PDEP01000004">
    <property type="protein sequence ID" value="PEN07940.1"/>
    <property type="molecule type" value="Genomic_DNA"/>
</dbReference>
<dbReference type="InterPro" id="IPR025285">
    <property type="entry name" value="DUF4145"/>
</dbReference>
<dbReference type="Proteomes" id="UP000221024">
    <property type="component" value="Unassembled WGS sequence"/>
</dbReference>
<evidence type="ECO:0000313" key="5">
    <source>
        <dbReference type="Proteomes" id="UP000221024"/>
    </source>
</evidence>
<evidence type="ECO:0000313" key="4">
    <source>
        <dbReference type="EMBL" id="PEN07940.1"/>
    </source>
</evidence>
<comment type="caution">
    <text evidence="4">The sequence shown here is derived from an EMBL/GenBank/DDBJ whole genome shotgun (WGS) entry which is preliminary data.</text>
</comment>
<keyword evidence="2" id="KW-1133">Transmembrane helix</keyword>
<proteinExistence type="predicted"/>
<feature type="region of interest" description="Disordered" evidence="1">
    <location>
        <begin position="131"/>
        <end position="203"/>
    </location>
</feature>
<feature type="domain" description="DUF4145" evidence="3">
    <location>
        <begin position="23"/>
        <end position="109"/>
    </location>
</feature>
<dbReference type="RefSeq" id="WP_098061663.1">
    <property type="nucleotide sequence ID" value="NZ_PDEP01000004.1"/>
</dbReference>
<feature type="compositionally biased region" description="Polar residues" evidence="1">
    <location>
        <begin position="163"/>
        <end position="186"/>
    </location>
</feature>
<dbReference type="AlphaFoldDB" id="A0A2H3NMN6"/>
<dbReference type="OrthoDB" id="9759819at2"/>
<organism evidence="4 5">
    <name type="scientific">Longimonas halophila</name>
    <dbReference type="NCBI Taxonomy" id="1469170"/>
    <lineage>
        <taxon>Bacteria</taxon>
        <taxon>Pseudomonadati</taxon>
        <taxon>Rhodothermota</taxon>
        <taxon>Rhodothermia</taxon>
        <taxon>Rhodothermales</taxon>
        <taxon>Salisaetaceae</taxon>
        <taxon>Longimonas</taxon>
    </lineage>
</organism>
<evidence type="ECO:0000256" key="1">
    <source>
        <dbReference type="SAM" id="MobiDB-lite"/>
    </source>
</evidence>
<name>A0A2H3NMN6_9BACT</name>
<gene>
    <name evidence="4" type="ORF">CRI93_05705</name>
</gene>
<feature type="transmembrane region" description="Helical" evidence="2">
    <location>
        <begin position="277"/>
        <end position="298"/>
    </location>
</feature>
<protein>
    <recommendedName>
        <fullName evidence="3">DUF4145 domain-containing protein</fullName>
    </recommendedName>
</protein>
<sequence>MPESNFDFLADTDPGLHDIATSAEDLLHTDPVACLGRLRGFAEQCTKTYVREQSVPTHWAELTQFDRLERLEATNELSRTILNPLHKIRRTGNAAVHDNEGTLRDAKRQLRHAHAVAVWVHVNVYNRSRPRAPFRMPEPEPSSPPTSSEVASPATPSSESSVKQASNSEPDEPLNQQESLPNQQSYFPDPEPQGPGLGTRAWGRMKQAGGSVKSAAAQTVGGIQHGIQYAGCAANQAVVRTGQGIRDAFAWIYNIIYAFFAAVWRGIRAVGRFIKRVVKWTVFAVAVGAFVIYFPAVYTTATGWLPETTQQEIPAVEVVTETHAEWIPPETQAQVGTYAQTGAEAVQSGVYSMWTAAVVQGQRLWEHRPGQAEAPDSE</sequence>
<keyword evidence="2" id="KW-0812">Transmembrane</keyword>
<reference evidence="4 5" key="1">
    <citation type="submission" date="2017-10" db="EMBL/GenBank/DDBJ databases">
        <title>Draft genome of Longimonas halophila.</title>
        <authorList>
            <person name="Goh K.M."/>
            <person name="Shamsir M.S."/>
            <person name="Lim S.W."/>
        </authorList>
    </citation>
    <scope>NUCLEOTIDE SEQUENCE [LARGE SCALE GENOMIC DNA]</scope>
    <source>
        <strain evidence="4 5">KCTC 42399</strain>
    </source>
</reference>
<dbReference type="Pfam" id="PF13643">
    <property type="entry name" value="DUF4145"/>
    <property type="match status" value="1"/>
</dbReference>